<accession>A0A3S3Z5U7</accession>
<dbReference type="RefSeq" id="WP_128533314.1">
    <property type="nucleotide sequence ID" value="NZ_SBIW01000003.1"/>
</dbReference>
<dbReference type="EMBL" id="SBIW01000003">
    <property type="protein sequence ID" value="RWY53881.1"/>
    <property type="molecule type" value="Genomic_DNA"/>
</dbReference>
<name>A0A3S3Z5U7_9SPHI</name>
<dbReference type="Proteomes" id="UP000286701">
    <property type="component" value="Unassembled WGS sequence"/>
</dbReference>
<evidence type="ECO:0000313" key="1">
    <source>
        <dbReference type="EMBL" id="RWY53881.1"/>
    </source>
</evidence>
<comment type="caution">
    <text evidence="1">The sequence shown here is derived from an EMBL/GenBank/DDBJ whole genome shotgun (WGS) entry which is preliminary data.</text>
</comment>
<evidence type="ECO:0000313" key="2">
    <source>
        <dbReference type="Proteomes" id="UP000286701"/>
    </source>
</evidence>
<protein>
    <submittedName>
        <fullName evidence="1">Uncharacterized protein</fullName>
    </submittedName>
</protein>
<keyword evidence="2" id="KW-1185">Reference proteome</keyword>
<organism evidence="1 2">
    <name type="scientific">Mucilaginibacter gilvus</name>
    <dbReference type="NCBI Taxonomy" id="2305909"/>
    <lineage>
        <taxon>Bacteria</taxon>
        <taxon>Pseudomonadati</taxon>
        <taxon>Bacteroidota</taxon>
        <taxon>Sphingobacteriia</taxon>
        <taxon>Sphingobacteriales</taxon>
        <taxon>Sphingobacteriaceae</taxon>
        <taxon>Mucilaginibacter</taxon>
    </lineage>
</organism>
<dbReference type="AlphaFoldDB" id="A0A3S3Z5U7"/>
<sequence>MEKNVIDNLVITEIDYKDEVLPKRVSFNEKFIHLDFVYSLYKIKAIDHIRERRIYSEIKDWDNSKGCGVQYLFEPCDKFSHGLKAKSEETLIKNEPKDDLFKSRAVIINEKWANIVNLQALVVSFNNDLVQCECLIDKEQKIFQTRSFPAVVFESIDHLKKGQPVLISIKSKSGSIRIDVVDGKNFVDLSLFEMNDSWERLETAFKKASIKVFKSENA</sequence>
<gene>
    <name evidence="1" type="ORF">EPL05_07395</name>
</gene>
<reference evidence="1 2" key="1">
    <citation type="submission" date="2019-01" db="EMBL/GenBank/DDBJ databases">
        <title>Mucilaginibacter antarcticum sp. nov., isolated from antarctic soil.</title>
        <authorList>
            <person name="Yan Y.-Q."/>
            <person name="Du Z.-J."/>
        </authorList>
    </citation>
    <scope>NUCLEOTIDE SEQUENCE [LARGE SCALE GENOMIC DNA]</scope>
    <source>
        <strain evidence="1 2">F01003</strain>
    </source>
</reference>
<dbReference type="OrthoDB" id="1274379at2"/>
<proteinExistence type="predicted"/>